<dbReference type="STRING" id="349102.Rsph17025_1758"/>
<dbReference type="HOGENOM" id="CLU_127674_2_0_5"/>
<reference evidence="1" key="1">
    <citation type="submission" date="2007-04" db="EMBL/GenBank/DDBJ databases">
        <title>Complete sequence of chromosome of Rhodobacter sphaeroides ATCC 17025.</title>
        <authorList>
            <consortium name="US DOE Joint Genome Institute"/>
            <person name="Copeland A."/>
            <person name="Lucas S."/>
            <person name="Lapidus A."/>
            <person name="Barry K."/>
            <person name="Detter J.C."/>
            <person name="Glavina del Rio T."/>
            <person name="Hammon N."/>
            <person name="Israni S."/>
            <person name="Dalin E."/>
            <person name="Tice H."/>
            <person name="Pitluck S."/>
            <person name="Chertkov O."/>
            <person name="Brettin T."/>
            <person name="Bruce D."/>
            <person name="Han C."/>
            <person name="Schmutz J."/>
            <person name="Larimer F."/>
            <person name="Land M."/>
            <person name="Hauser L."/>
            <person name="Kyrpides N."/>
            <person name="Kim E."/>
            <person name="Richardson P."/>
            <person name="Mackenzie C."/>
            <person name="Choudhary M."/>
            <person name="Donohue T.J."/>
            <person name="Kaplan S."/>
        </authorList>
    </citation>
    <scope>NUCLEOTIDE SEQUENCE [LARGE SCALE GENOMIC DNA]</scope>
    <source>
        <strain evidence="1">ATCC 17025</strain>
    </source>
</reference>
<dbReference type="NCBIfam" id="TIGR01725">
    <property type="entry name" value="phge_HK97_gp10"/>
    <property type="match status" value="1"/>
</dbReference>
<sequence length="147" mass="15929">MAKVLNLARLERKLRRLPMAAVAEIKPAMEAAATEMVAMMQSLVPEDTGALKDSIGWTWGKAPKGSMVIAAVKASLGGELTITIFAGSRDKGLGDMDAYYARWVEFGTQKMTARPYFYVSYRANKKSAGRKIRAGVRRAAKKVAAGS</sequence>
<gene>
    <name evidence="1" type="ordered locus">Rsph17025_1758</name>
</gene>
<dbReference type="AlphaFoldDB" id="A4WTD7"/>
<dbReference type="BioCyc" id="RSPH349102:G1G8M-1812-MONOMER"/>
<name>A4WTD7_CERS5</name>
<protein>
    <submittedName>
        <fullName evidence="1">Phage protein, HK97 gp10 family</fullName>
    </submittedName>
</protein>
<evidence type="ECO:0000313" key="1">
    <source>
        <dbReference type="EMBL" id="ABP70651.1"/>
    </source>
</evidence>
<dbReference type="EMBL" id="CP000661">
    <property type="protein sequence ID" value="ABP70651.1"/>
    <property type="molecule type" value="Genomic_DNA"/>
</dbReference>
<dbReference type="eggNOG" id="ENOG50316U7">
    <property type="taxonomic scope" value="Bacteria"/>
</dbReference>
<dbReference type="KEGG" id="rsq:Rsph17025_1758"/>
<dbReference type="InterPro" id="IPR010064">
    <property type="entry name" value="HK97-gp10_tail"/>
</dbReference>
<dbReference type="Pfam" id="PF04883">
    <property type="entry name" value="HK97-gp10_like"/>
    <property type="match status" value="1"/>
</dbReference>
<accession>A4WTD7</accession>
<organism evidence="1">
    <name type="scientific">Cereibacter sphaeroides (strain ATCC 17025 / ATH 2.4.3)</name>
    <name type="common">Rhodobacter sphaeroides</name>
    <dbReference type="NCBI Taxonomy" id="349102"/>
    <lineage>
        <taxon>Bacteria</taxon>
        <taxon>Pseudomonadati</taxon>
        <taxon>Pseudomonadota</taxon>
        <taxon>Alphaproteobacteria</taxon>
        <taxon>Rhodobacterales</taxon>
        <taxon>Paracoccaceae</taxon>
        <taxon>Cereibacter</taxon>
    </lineage>
</organism>
<proteinExistence type="predicted"/>